<accession>A0A3B3DYT2</accession>
<dbReference type="PANTHER" id="PTHR45784">
    <property type="entry name" value="C-TYPE LECTIN DOMAIN FAMILY 20 MEMBER A-RELATED"/>
    <property type="match status" value="1"/>
</dbReference>
<name>A0A3B3DYT2_ORYME</name>
<dbReference type="SUPFAM" id="SSF56436">
    <property type="entry name" value="C-type lectin-like"/>
    <property type="match status" value="1"/>
</dbReference>
<dbReference type="InterPro" id="IPR016187">
    <property type="entry name" value="CTDL_fold"/>
</dbReference>
<feature type="domain" description="C-type lectin" evidence="2">
    <location>
        <begin position="12"/>
        <end position="127"/>
    </location>
</feature>
<dbReference type="PaxDb" id="30732-ENSOMEP00000035081"/>
<keyword evidence="4" id="KW-1185">Reference proteome</keyword>
<dbReference type="Proteomes" id="UP000261560">
    <property type="component" value="Unplaced"/>
</dbReference>
<dbReference type="AlphaFoldDB" id="A0A3B3DYT2"/>
<dbReference type="Ensembl" id="ENSOMET00000029683.1">
    <property type="protein sequence ID" value="ENSOMEP00000035081.1"/>
    <property type="gene ID" value="ENSOMEG00000022091.1"/>
</dbReference>
<reference evidence="3" key="1">
    <citation type="submission" date="2025-08" db="UniProtKB">
        <authorList>
            <consortium name="Ensembl"/>
        </authorList>
    </citation>
    <scope>IDENTIFICATION</scope>
</reference>
<dbReference type="SMART" id="SM00034">
    <property type="entry name" value="CLECT"/>
    <property type="match status" value="1"/>
</dbReference>
<dbReference type="InterPro" id="IPR001304">
    <property type="entry name" value="C-type_lectin-like"/>
</dbReference>
<dbReference type="STRING" id="30732.ENSOMEP00000035081"/>
<dbReference type="PROSITE" id="PS00615">
    <property type="entry name" value="C_TYPE_LECTIN_1"/>
    <property type="match status" value="1"/>
</dbReference>
<dbReference type="OMA" id="SNDNEYC"/>
<organism evidence="3 4">
    <name type="scientific">Oryzias melastigma</name>
    <name type="common">Marine medaka</name>
    <dbReference type="NCBI Taxonomy" id="30732"/>
    <lineage>
        <taxon>Eukaryota</taxon>
        <taxon>Metazoa</taxon>
        <taxon>Chordata</taxon>
        <taxon>Craniata</taxon>
        <taxon>Vertebrata</taxon>
        <taxon>Euteleostomi</taxon>
        <taxon>Actinopterygii</taxon>
        <taxon>Neopterygii</taxon>
        <taxon>Teleostei</taxon>
        <taxon>Neoteleostei</taxon>
        <taxon>Acanthomorphata</taxon>
        <taxon>Ovalentaria</taxon>
        <taxon>Atherinomorphae</taxon>
        <taxon>Beloniformes</taxon>
        <taxon>Adrianichthyidae</taxon>
        <taxon>Oryziinae</taxon>
        <taxon>Oryzias</taxon>
    </lineage>
</organism>
<reference evidence="3" key="2">
    <citation type="submission" date="2025-09" db="UniProtKB">
        <authorList>
            <consortium name="Ensembl"/>
        </authorList>
    </citation>
    <scope>IDENTIFICATION</scope>
</reference>
<dbReference type="Pfam" id="PF00059">
    <property type="entry name" value="Lectin_C"/>
    <property type="match status" value="1"/>
</dbReference>
<dbReference type="InterPro" id="IPR016186">
    <property type="entry name" value="C-type_lectin-like/link_sf"/>
</dbReference>
<protein>
    <recommendedName>
        <fullName evidence="2">C-type lectin domain-containing protein</fullName>
    </recommendedName>
</protein>
<dbReference type="PROSITE" id="PS50041">
    <property type="entry name" value="C_TYPE_LECTIN_2"/>
    <property type="match status" value="1"/>
</dbReference>
<evidence type="ECO:0000313" key="3">
    <source>
        <dbReference type="Ensembl" id="ENSOMEP00000035081.1"/>
    </source>
</evidence>
<evidence type="ECO:0000259" key="2">
    <source>
        <dbReference type="PROSITE" id="PS50041"/>
    </source>
</evidence>
<dbReference type="InterPro" id="IPR018378">
    <property type="entry name" value="C-type_lectin_CS"/>
</dbReference>
<dbReference type="PANTHER" id="PTHR45784:SF3">
    <property type="entry name" value="C-TYPE LECTIN DOMAIN FAMILY 4 MEMBER K-LIKE-RELATED"/>
    <property type="match status" value="1"/>
</dbReference>
<evidence type="ECO:0000313" key="4">
    <source>
        <dbReference type="Proteomes" id="UP000261560"/>
    </source>
</evidence>
<keyword evidence="1" id="KW-1015">Disulfide bond</keyword>
<proteinExistence type="predicted"/>
<dbReference type="Gene3D" id="3.10.100.10">
    <property type="entry name" value="Mannose-Binding Protein A, subunit A"/>
    <property type="match status" value="1"/>
</dbReference>
<dbReference type="GeneTree" id="ENSGT01030000234892"/>
<sequence>VDRPCQSWSITSQLYEYKYVTTQMSWEEARLHCIQHHTDLATVTNMTDMMRLRKAANNVPQTGAWIGLQRPEKSTRKWHWSLPGLEFNETNWGSGESSNDNEYCGAIKDNLEWVDHGCGTPKPFICYNGKNIKKKKKRLYEYHPY</sequence>
<evidence type="ECO:0000256" key="1">
    <source>
        <dbReference type="ARBA" id="ARBA00023157"/>
    </source>
</evidence>